<protein>
    <submittedName>
        <fullName evidence="1">Uncharacterized protein</fullName>
    </submittedName>
</protein>
<reference evidence="1" key="1">
    <citation type="submission" date="2021-01" db="EMBL/GenBank/DDBJ databases">
        <authorList>
            <person name="Corre E."/>
            <person name="Pelletier E."/>
            <person name="Niang G."/>
            <person name="Scheremetjew M."/>
            <person name="Finn R."/>
            <person name="Kale V."/>
            <person name="Holt S."/>
            <person name="Cochrane G."/>
            <person name="Meng A."/>
            <person name="Brown T."/>
            <person name="Cohen L."/>
        </authorList>
    </citation>
    <scope>NUCLEOTIDE SEQUENCE</scope>
    <source>
        <strain evidence="1">NIES-381</strain>
    </source>
</reference>
<accession>A0A7S1NQH9</accession>
<proteinExistence type="predicted"/>
<evidence type="ECO:0000313" key="1">
    <source>
        <dbReference type="EMBL" id="CAD9032030.1"/>
    </source>
</evidence>
<dbReference type="AlphaFoldDB" id="A0A7S1NQH9"/>
<sequence>MSLTKKTNPDHQLEPHSIPQPPVHVSNFHFYHAQVAPDIDAYPRDAFFFMLALGSNSAVPGMHAYTSWVLVGVCHHEVQETRGKTVFGLGPFAKGGLCDMVT</sequence>
<dbReference type="EMBL" id="HBGA01115880">
    <property type="protein sequence ID" value="CAD9032030.1"/>
    <property type="molecule type" value="Transcribed_RNA"/>
</dbReference>
<organism evidence="1">
    <name type="scientific">Eutreptiella gymnastica</name>
    <dbReference type="NCBI Taxonomy" id="73025"/>
    <lineage>
        <taxon>Eukaryota</taxon>
        <taxon>Discoba</taxon>
        <taxon>Euglenozoa</taxon>
        <taxon>Euglenida</taxon>
        <taxon>Spirocuta</taxon>
        <taxon>Euglenophyceae</taxon>
        <taxon>Eutreptiales</taxon>
        <taxon>Eutreptiaceae</taxon>
        <taxon>Eutreptiella</taxon>
    </lineage>
</organism>
<gene>
    <name evidence="1" type="ORF">EGYM00392_LOCUS43172</name>
</gene>
<name>A0A7S1NQH9_9EUGL</name>